<dbReference type="EMBL" id="BAABCS010000014">
    <property type="protein sequence ID" value="GAA4049201.1"/>
    <property type="molecule type" value="Genomic_DNA"/>
</dbReference>
<proteinExistence type="predicted"/>
<keyword evidence="2" id="KW-1185">Reference proteome</keyword>
<dbReference type="Proteomes" id="UP001500426">
    <property type="component" value="Unassembled WGS sequence"/>
</dbReference>
<dbReference type="RefSeq" id="WP_345092667.1">
    <property type="nucleotide sequence ID" value="NZ_BAABCS010000014.1"/>
</dbReference>
<dbReference type="InterPro" id="IPR025059">
    <property type="entry name" value="DUF3997"/>
</dbReference>
<organism evidence="1 2">
    <name type="scientific">Flavobacterium chungnamense</name>
    <dbReference type="NCBI Taxonomy" id="706182"/>
    <lineage>
        <taxon>Bacteria</taxon>
        <taxon>Pseudomonadati</taxon>
        <taxon>Bacteroidota</taxon>
        <taxon>Flavobacteriia</taxon>
        <taxon>Flavobacteriales</taxon>
        <taxon>Flavobacteriaceae</taxon>
        <taxon>Flavobacterium</taxon>
    </lineage>
</organism>
<evidence type="ECO:0008006" key="3">
    <source>
        <dbReference type="Google" id="ProtNLM"/>
    </source>
</evidence>
<comment type="caution">
    <text evidence="1">The sequence shown here is derived from an EMBL/GenBank/DDBJ whole genome shotgun (WGS) entry which is preliminary data.</text>
</comment>
<dbReference type="Pfam" id="PF13162">
    <property type="entry name" value="DUF3997"/>
    <property type="match status" value="1"/>
</dbReference>
<reference evidence="2" key="1">
    <citation type="journal article" date="2019" name="Int. J. Syst. Evol. Microbiol.">
        <title>The Global Catalogue of Microorganisms (GCM) 10K type strain sequencing project: providing services to taxonomists for standard genome sequencing and annotation.</title>
        <authorList>
            <consortium name="The Broad Institute Genomics Platform"/>
            <consortium name="The Broad Institute Genome Sequencing Center for Infectious Disease"/>
            <person name="Wu L."/>
            <person name="Ma J."/>
        </authorList>
    </citation>
    <scope>NUCLEOTIDE SEQUENCE [LARGE SCALE GENOMIC DNA]</scope>
    <source>
        <strain evidence="2">JCM 17068</strain>
    </source>
</reference>
<accession>A0ABP7UPL5</accession>
<gene>
    <name evidence="1" type="ORF">GCM10022388_13860</name>
</gene>
<name>A0ABP7UPL5_9FLAO</name>
<evidence type="ECO:0000313" key="2">
    <source>
        <dbReference type="Proteomes" id="UP001500426"/>
    </source>
</evidence>
<evidence type="ECO:0000313" key="1">
    <source>
        <dbReference type="EMBL" id="GAA4049201.1"/>
    </source>
</evidence>
<sequence length="146" mass="17350">MKKLFYLSFCLCLISCYFGTNESTNEIKKGFYIAKWDENTWIACSKNGDSIYEPEKIVIGHNVFAVGHNEDFIIGKQHPCKNNEAHFMDYDSLKPNRKVTNFFIIDYRNDNYKMYSFNNERDFTIEKTRLGIPQNLSFQFYDKELE</sequence>
<protein>
    <recommendedName>
        <fullName evidence="3">Lipoprotein</fullName>
    </recommendedName>
</protein>